<dbReference type="OrthoDB" id="3685630at2"/>
<keyword evidence="3" id="KW-1185">Reference proteome</keyword>
<feature type="chain" id="PRO_5022012113" evidence="1">
    <location>
        <begin position="27"/>
        <end position="284"/>
    </location>
</feature>
<reference evidence="2 3" key="1">
    <citation type="submission" date="2019-06" db="EMBL/GenBank/DDBJ databases">
        <title>Genome sequencing of plant associated microbes to promote plant fitness in Sorghum bicolor and Oryza sativa.</title>
        <authorList>
            <person name="Coleman-Derr D."/>
        </authorList>
    </citation>
    <scope>NUCLEOTIDE SEQUENCE [LARGE SCALE GENOMIC DNA]</scope>
    <source>
        <strain evidence="2 3">KV-663</strain>
    </source>
</reference>
<dbReference type="EMBL" id="VFPM01000001">
    <property type="protein sequence ID" value="TQM63710.1"/>
    <property type="molecule type" value="Genomic_DNA"/>
</dbReference>
<evidence type="ECO:0000256" key="1">
    <source>
        <dbReference type="SAM" id="SignalP"/>
    </source>
</evidence>
<dbReference type="RefSeq" id="WP_141841449.1">
    <property type="nucleotide sequence ID" value="NZ_VFPM01000001.1"/>
</dbReference>
<proteinExistence type="predicted"/>
<accession>A0A543HZK1</accession>
<organism evidence="2 3">
    <name type="scientific">Humibacillus xanthopallidus</name>
    <dbReference type="NCBI Taxonomy" id="412689"/>
    <lineage>
        <taxon>Bacteria</taxon>
        <taxon>Bacillati</taxon>
        <taxon>Actinomycetota</taxon>
        <taxon>Actinomycetes</taxon>
        <taxon>Micrococcales</taxon>
        <taxon>Intrasporangiaceae</taxon>
        <taxon>Humibacillus</taxon>
    </lineage>
</organism>
<keyword evidence="1" id="KW-0732">Signal</keyword>
<comment type="caution">
    <text evidence="2">The sequence shown here is derived from an EMBL/GenBank/DDBJ whole genome shotgun (WGS) entry which is preliminary data.</text>
</comment>
<dbReference type="Proteomes" id="UP000316747">
    <property type="component" value="Unassembled WGS sequence"/>
</dbReference>
<sequence>MIRTRLATALVAAALALIAVAVPAHATPAQGTVSFSGDPGDYITQGQSYSYTAPNDRIDLQGSASHVRVGIEGANGDWWTIELDAPDGEALLAGRTYSATRYPFNDVGAGLDLGGNGRGCNTLIGTFTIEELTLTADGLPSTVRATFEQHCDETTAAARGQIDVSLAPPAPPLQLAVVNTSADLDPYGGLVLRGTVTCSSDAMVYVTTVASQTIRKTTVEGSSGVYVDCWSGRSYSWDLPVYAGGLDVFRAGAVSVSTRATARDSWTQQDVTAVDADSFRLKRV</sequence>
<evidence type="ECO:0000313" key="3">
    <source>
        <dbReference type="Proteomes" id="UP000316747"/>
    </source>
</evidence>
<protein>
    <submittedName>
        <fullName evidence="2">Uncharacterized protein</fullName>
    </submittedName>
</protein>
<dbReference type="AlphaFoldDB" id="A0A543HZK1"/>
<name>A0A543HZK1_9MICO</name>
<evidence type="ECO:0000313" key="2">
    <source>
        <dbReference type="EMBL" id="TQM63710.1"/>
    </source>
</evidence>
<gene>
    <name evidence="2" type="ORF">FBY41_0054</name>
</gene>
<feature type="signal peptide" evidence="1">
    <location>
        <begin position="1"/>
        <end position="26"/>
    </location>
</feature>